<reference evidence="7 8" key="1">
    <citation type="submission" date="2022-09" db="EMBL/GenBank/DDBJ databases">
        <authorList>
            <person name="Han X.L."/>
            <person name="Wang Q."/>
            <person name="Lu T."/>
        </authorList>
    </citation>
    <scope>NUCLEOTIDE SEQUENCE [LARGE SCALE GENOMIC DNA]</scope>
    <source>
        <strain evidence="7 8">WQ 127069</strain>
    </source>
</reference>
<gene>
    <name evidence="7" type="ORF">OB236_32695</name>
</gene>
<feature type="domain" description="Alpha-L-rhamnosidase C-terminal" evidence="5">
    <location>
        <begin position="921"/>
        <end position="989"/>
    </location>
</feature>
<evidence type="ECO:0000313" key="7">
    <source>
        <dbReference type="EMBL" id="MCU6796896.1"/>
    </source>
</evidence>
<dbReference type="PANTHER" id="PTHR34987:SF4">
    <property type="entry name" value="ALPHA-L-RHAMNOSIDASE C-TERMINAL DOMAIN-CONTAINING PROTEIN"/>
    <property type="match status" value="1"/>
</dbReference>
<protein>
    <submittedName>
        <fullName evidence="7">Glycoside hydrolase family 78 protein</fullName>
    </submittedName>
</protein>
<feature type="domain" description="Alpha-L-rhamnosidase" evidence="6">
    <location>
        <begin position="249"/>
        <end position="397"/>
    </location>
</feature>
<dbReference type="InterPro" id="IPR035396">
    <property type="entry name" value="Bac_rhamnosid6H"/>
</dbReference>
<dbReference type="EMBL" id="JAOQIO010000110">
    <property type="protein sequence ID" value="MCU6796896.1"/>
    <property type="molecule type" value="Genomic_DNA"/>
</dbReference>
<sequence length="998" mass="111929">METGTVHDLPFVPEARWIWGEGEESPRNEWRCFRTSFIPVVDPTGKAELLLSADTRYVLYVNGVLVGRGPVRSYHHQYAYDVYEISHLLQSGAPNSIAVLVLHFGVATFYSLRGRGGLLAQLTLSGTGSIEAANRSEASEAGAEPSTEPRKSIVTDSSWKTELHAGHDPHQARMSVQHAFAESTDARLWDDSWTEAKFDDSGWQAAQTIGPVGTAPWTGMMERDIPMLTEEVVYPARVESLNQTRPPAWSIAIDVKYQWEDYGADHANHYQVAGMVAALIRLSEPGLVTLCMVGTSFLACAINGHLYEKSDFDGEDPKLELGVELTAGDHLLLLDVSGKDHGKAFRIALDTNVPFEVVSPLESSSLSNGTQPSPVVTVGPYKHMVIKDTDVVDAKETEDYVEALSKVTETIKQIKTIDDLLSGAYPVRAISPSLVRLEDTFAMSIWKQDSVSHAVPVSLQLLAAANGVPVEAPLFEGSDTEFVLDFGKQWSGFLEFELNAPEGTVIDMYGYEFQQDGWRQETYGLDNTLRYTCREGRQSYVSPVRRGFRYLMVTVRGAVRPTLWYKVVVRQSNFPVAQIGEFQCSDPLLNDIWEISRHTTRLCMEDTFVDCPAYEQTFWVGDSRNEALVNYYVFGATDIVERCMRLVPGSAGQTPYYGDQVPSGWVSVIPNWTFFWVIACKEYVDYTGKIQFAEDIWPHVKYTLDHYLQHIGADGLFSFRGWNLLDWAPIDQPRDGVVTHQTMFLVKTLYAAAELAETANDSEQAVLYRERAAQLAAAINRHLWSEEQQAYVDCIHVDGRVSSIFSMQTQVVALICHIASGERESILREYLLAPPEHFVKIGSPFMSFFYYEALAKYGETGRMLEDIRQHFGEMIENDATTCWEMYPGFKENRANPRMLTRSHCHAWSAAPAYFLGDQLLGVKPLTPGWTQVKVAPSPGDLRYAKGRIPLPIQGCIEVSWKLDAQRHLFQMRVSAPKEIQLEVECPAGYTPDITIVRI</sequence>
<dbReference type="InterPro" id="IPR008902">
    <property type="entry name" value="Rhamnosid_concanavalin"/>
</dbReference>
<keyword evidence="7" id="KW-0378">Hydrolase</keyword>
<feature type="domain" description="Alpha-L-rhamnosidase six-hairpin glycosidase" evidence="4">
    <location>
        <begin position="578"/>
        <end position="917"/>
    </location>
</feature>
<evidence type="ECO:0000259" key="2">
    <source>
        <dbReference type="Pfam" id="PF05592"/>
    </source>
</evidence>
<organism evidence="7 8">
    <name type="scientific">Paenibacillus baimaensis</name>
    <dbReference type="NCBI Taxonomy" id="2982185"/>
    <lineage>
        <taxon>Bacteria</taxon>
        <taxon>Bacillati</taxon>
        <taxon>Bacillota</taxon>
        <taxon>Bacilli</taxon>
        <taxon>Bacillales</taxon>
        <taxon>Paenibacillaceae</taxon>
        <taxon>Paenibacillus</taxon>
    </lineage>
</organism>
<feature type="domain" description="Alpha-L-rhamnosidase concanavalin-like" evidence="2">
    <location>
        <begin position="478"/>
        <end position="556"/>
    </location>
</feature>
<dbReference type="InterPro" id="IPR013737">
    <property type="entry name" value="Bac_rhamnosid_N"/>
</dbReference>
<evidence type="ECO:0000259" key="5">
    <source>
        <dbReference type="Pfam" id="PF17390"/>
    </source>
</evidence>
<dbReference type="Gene3D" id="1.50.10.10">
    <property type="match status" value="1"/>
</dbReference>
<dbReference type="Pfam" id="PF17390">
    <property type="entry name" value="Bac_rhamnosid_C"/>
    <property type="match status" value="1"/>
</dbReference>
<dbReference type="SUPFAM" id="SSF48208">
    <property type="entry name" value="Six-hairpin glycosidases"/>
    <property type="match status" value="1"/>
</dbReference>
<proteinExistence type="predicted"/>
<dbReference type="Gene3D" id="2.60.120.260">
    <property type="entry name" value="Galactose-binding domain-like"/>
    <property type="match status" value="3"/>
</dbReference>
<name>A0ABT2US49_9BACL</name>
<dbReference type="Pfam" id="PF21557">
    <property type="entry name" value="RhaB_D2"/>
    <property type="match status" value="1"/>
</dbReference>
<dbReference type="SUPFAM" id="SSF49785">
    <property type="entry name" value="Galactose-binding domain-like"/>
    <property type="match status" value="1"/>
</dbReference>
<dbReference type="Pfam" id="PF08531">
    <property type="entry name" value="Bac_rhamnosid_N"/>
    <property type="match status" value="1"/>
</dbReference>
<dbReference type="InterPro" id="IPR012341">
    <property type="entry name" value="6hp_glycosidase-like_sf"/>
</dbReference>
<evidence type="ECO:0000256" key="1">
    <source>
        <dbReference type="SAM" id="MobiDB-lite"/>
    </source>
</evidence>
<dbReference type="Gene3D" id="2.60.420.10">
    <property type="entry name" value="Maltose phosphorylase, domain 3"/>
    <property type="match status" value="1"/>
</dbReference>
<dbReference type="Pfam" id="PF05592">
    <property type="entry name" value="Bac_rhamnosid"/>
    <property type="match status" value="1"/>
</dbReference>
<dbReference type="InterPro" id="IPR035398">
    <property type="entry name" value="Bac_rhamnosid_C"/>
</dbReference>
<feature type="region of interest" description="Disordered" evidence="1">
    <location>
        <begin position="133"/>
        <end position="155"/>
    </location>
</feature>
<accession>A0ABT2US49</accession>
<evidence type="ECO:0000259" key="6">
    <source>
        <dbReference type="Pfam" id="PF21557"/>
    </source>
</evidence>
<dbReference type="InterPro" id="IPR048653">
    <property type="entry name" value="RhaB_D2"/>
</dbReference>
<dbReference type="GO" id="GO:0016787">
    <property type="term" value="F:hydrolase activity"/>
    <property type="evidence" value="ECO:0007669"/>
    <property type="project" value="UniProtKB-KW"/>
</dbReference>
<evidence type="ECO:0000313" key="8">
    <source>
        <dbReference type="Proteomes" id="UP001652445"/>
    </source>
</evidence>
<evidence type="ECO:0000259" key="4">
    <source>
        <dbReference type="Pfam" id="PF17389"/>
    </source>
</evidence>
<dbReference type="Proteomes" id="UP001652445">
    <property type="component" value="Unassembled WGS sequence"/>
</dbReference>
<feature type="domain" description="Bacterial alpha-L-rhamnosidase N-terminal" evidence="3">
    <location>
        <begin position="47"/>
        <end position="209"/>
    </location>
</feature>
<dbReference type="Pfam" id="PF17389">
    <property type="entry name" value="Bac_rhamnosid6H"/>
    <property type="match status" value="1"/>
</dbReference>
<dbReference type="InterPro" id="IPR008979">
    <property type="entry name" value="Galactose-bd-like_sf"/>
</dbReference>
<dbReference type="RefSeq" id="WP_262687724.1">
    <property type="nucleotide sequence ID" value="NZ_JAOQIO010000110.1"/>
</dbReference>
<evidence type="ECO:0000259" key="3">
    <source>
        <dbReference type="Pfam" id="PF08531"/>
    </source>
</evidence>
<dbReference type="PANTHER" id="PTHR34987">
    <property type="entry name" value="C, PUTATIVE (AFU_ORTHOLOGUE AFUA_3G02880)-RELATED"/>
    <property type="match status" value="1"/>
</dbReference>
<comment type="caution">
    <text evidence="7">The sequence shown here is derived from an EMBL/GenBank/DDBJ whole genome shotgun (WGS) entry which is preliminary data.</text>
</comment>
<keyword evidence="8" id="KW-1185">Reference proteome</keyword>
<dbReference type="InterPro" id="IPR008928">
    <property type="entry name" value="6-hairpin_glycosidase_sf"/>
</dbReference>